<evidence type="ECO:0000259" key="12">
    <source>
        <dbReference type="Pfam" id="PF08245"/>
    </source>
</evidence>
<feature type="binding site" evidence="9">
    <location>
        <begin position="112"/>
        <end position="118"/>
    </location>
    <ligand>
        <name>ATP</name>
        <dbReference type="ChEBI" id="CHEBI:30616"/>
    </ligand>
</feature>
<gene>
    <name evidence="9" type="primary">mpl</name>
    <name evidence="13" type="ORF">KU39_582</name>
</gene>
<dbReference type="SUPFAM" id="SSF53244">
    <property type="entry name" value="MurD-like peptide ligases, peptide-binding domain"/>
    <property type="match status" value="1"/>
</dbReference>
<dbReference type="PANTHER" id="PTHR43445:SF5">
    <property type="entry name" value="UDP-N-ACETYLMURAMATE--L-ALANYL-GAMMA-D-GLUTAMYL-MESO-2,6-DIAMINOHEPTANDIOATE LIGASE"/>
    <property type="match status" value="1"/>
</dbReference>
<dbReference type="OrthoDB" id="9804126at2"/>
<evidence type="ECO:0000259" key="10">
    <source>
        <dbReference type="Pfam" id="PF01225"/>
    </source>
</evidence>
<dbReference type="GO" id="GO:0009254">
    <property type="term" value="P:peptidoglycan turnover"/>
    <property type="evidence" value="ECO:0007669"/>
    <property type="project" value="UniProtKB-UniRule"/>
</dbReference>
<comment type="cofactor">
    <cofactor evidence="9">
        <name>Mg(2+)</name>
        <dbReference type="ChEBI" id="CHEBI:18420"/>
    </cofactor>
</comment>
<evidence type="ECO:0000256" key="1">
    <source>
        <dbReference type="ARBA" id="ARBA00022598"/>
    </source>
</evidence>
<dbReference type="HAMAP" id="MF_02020">
    <property type="entry name" value="Mpl"/>
    <property type="match status" value="1"/>
</dbReference>
<feature type="domain" description="Mur ligase N-terminal catalytic" evidence="10">
    <location>
        <begin position="2"/>
        <end position="99"/>
    </location>
</feature>
<dbReference type="Gene3D" id="3.40.1190.10">
    <property type="entry name" value="Mur-like, catalytic domain"/>
    <property type="match status" value="1"/>
</dbReference>
<keyword evidence="9" id="KW-0460">Magnesium</keyword>
<evidence type="ECO:0000256" key="9">
    <source>
        <dbReference type="HAMAP-Rule" id="MF_02020"/>
    </source>
</evidence>
<dbReference type="Pfam" id="PF01225">
    <property type="entry name" value="Mur_ligase"/>
    <property type="match status" value="1"/>
</dbReference>
<keyword evidence="6 9" id="KW-0573">Peptidoglycan synthesis</keyword>
<dbReference type="Gene3D" id="3.40.50.720">
    <property type="entry name" value="NAD(P)-binding Rossmann-like Domain"/>
    <property type="match status" value="1"/>
</dbReference>
<dbReference type="EMBL" id="CP012508">
    <property type="protein sequence ID" value="ALB21766.1"/>
    <property type="molecule type" value="Genomic_DNA"/>
</dbReference>
<dbReference type="EC" id="6.3.2.45" evidence="9"/>
<keyword evidence="2 9" id="KW-0132">Cell division</keyword>
<dbReference type="GO" id="GO:0008360">
    <property type="term" value="P:regulation of cell shape"/>
    <property type="evidence" value="ECO:0007669"/>
    <property type="project" value="UniProtKB-KW"/>
</dbReference>
<evidence type="ECO:0000256" key="4">
    <source>
        <dbReference type="ARBA" id="ARBA00022840"/>
    </source>
</evidence>
<evidence type="ECO:0000259" key="11">
    <source>
        <dbReference type="Pfam" id="PF02875"/>
    </source>
</evidence>
<dbReference type="InterPro" id="IPR004101">
    <property type="entry name" value="Mur_ligase_C"/>
</dbReference>
<dbReference type="GO" id="GO:0005524">
    <property type="term" value="F:ATP binding"/>
    <property type="evidence" value="ECO:0007669"/>
    <property type="project" value="UniProtKB-UniRule"/>
</dbReference>
<dbReference type="AlphaFoldDB" id="A0A1L6T9H3"/>
<dbReference type="SUPFAM" id="SSF53623">
    <property type="entry name" value="MurD-like peptide ligases, catalytic domain"/>
    <property type="match status" value="1"/>
</dbReference>
<feature type="domain" description="Mur ligase central" evidence="12">
    <location>
        <begin position="110"/>
        <end position="293"/>
    </location>
</feature>
<dbReference type="NCBIfam" id="TIGR01081">
    <property type="entry name" value="mpl"/>
    <property type="match status" value="1"/>
</dbReference>
<evidence type="ECO:0000313" key="14">
    <source>
        <dbReference type="Proteomes" id="UP000029558"/>
    </source>
</evidence>
<comment type="similarity">
    <text evidence="9">Belongs to the MurCDEF family. Mpl subfamily.</text>
</comment>
<dbReference type="RefSeq" id="WP_017376568.1">
    <property type="nucleotide sequence ID" value="NZ_CP012508.1"/>
</dbReference>
<keyword evidence="7 9" id="KW-0131">Cell cycle</keyword>
<keyword evidence="1 9" id="KW-0436">Ligase</keyword>
<comment type="catalytic activity">
    <reaction evidence="9">
        <text>UDP-N-acetyl-alpha-D-muramate + L-alanyl-gamma-D-glutamyl-meso-2,6-diaminopimelate + ATP = UDP-N-acetyl-alpha-D-muramoyl-L-alanyl-gamma-D-glutamyl-meso-2,6-diaminopimelate + ADP + phosphate + H(+)</text>
        <dbReference type="Rhea" id="RHEA:29563"/>
        <dbReference type="ChEBI" id="CHEBI:15378"/>
        <dbReference type="ChEBI" id="CHEBI:30616"/>
        <dbReference type="ChEBI" id="CHEBI:43474"/>
        <dbReference type="ChEBI" id="CHEBI:61401"/>
        <dbReference type="ChEBI" id="CHEBI:70757"/>
        <dbReference type="ChEBI" id="CHEBI:83905"/>
        <dbReference type="ChEBI" id="CHEBI:456216"/>
        <dbReference type="EC" id="6.3.2.45"/>
    </reaction>
</comment>
<dbReference type="InterPro" id="IPR013221">
    <property type="entry name" value="Mur_ligase_cen"/>
</dbReference>
<evidence type="ECO:0000313" key="13">
    <source>
        <dbReference type="EMBL" id="ALB21766.1"/>
    </source>
</evidence>
<evidence type="ECO:0000256" key="6">
    <source>
        <dbReference type="ARBA" id="ARBA00022984"/>
    </source>
</evidence>
<comment type="pathway">
    <text evidence="9">Cell wall biogenesis; peptidoglycan recycling.</text>
</comment>
<accession>A0A1L6T9H3</accession>
<dbReference type="InterPro" id="IPR005757">
    <property type="entry name" value="Mpl"/>
</dbReference>
<name>A0A1L6T9H3_PISSA</name>
<keyword evidence="8 9" id="KW-0961">Cell wall biogenesis/degradation</keyword>
<evidence type="ECO:0000256" key="5">
    <source>
        <dbReference type="ARBA" id="ARBA00022960"/>
    </source>
</evidence>
<dbReference type="Gene3D" id="3.90.190.20">
    <property type="entry name" value="Mur ligase, C-terminal domain"/>
    <property type="match status" value="1"/>
</dbReference>
<dbReference type="GO" id="GO:0106418">
    <property type="term" value="F:UDP-N-acetylmuramate-L-alanyl-gamma-D-glutamyl-meso-2,6-diaminoheptanedioate ligase activity"/>
    <property type="evidence" value="ECO:0007669"/>
    <property type="project" value="UniProtKB-EC"/>
</dbReference>
<keyword evidence="5 9" id="KW-0133">Cell shape</keyword>
<keyword evidence="3 9" id="KW-0547">Nucleotide-binding</keyword>
<sequence length="460" mass="50766">MHIHILGIAGTFMGGVAQLARAKGVTVTGADLNVYPPMSTQLAQAGIEVTAGYDDEFLKLTKRPDCVVIGNALSRGNPAVEATLNENMPYCSGPEWLAREVLHGRHVLAVAGTHGKTTTSSMLTWILEHAGLQPGFLIGGVPKNFGVSARLGQGDYFVVEADEYDSAFFDKRSKFVHYQPKTLVLNNLEYDHADIFDDLQAIMRQFHHLVRTVPSNGKIIVNSIDENLHTVLEMGCWSPRVSVGLQAGDITAELIQADGSHFEVICHGMRYEVNWSLIGQHNVMNGLAAIGAALQVGVDLKHACEALTLFQGVERRLQVFGQSQGVTVYDDFAHHPTAIATTLEGLRHRVGTEGRVIAVFEPRSNTFKMGVHQDHLAAAFSCADRVYFYQPTGLSWQIADNLKKEEQFNYRVRHSIDELLQALADDGLKDHDHVVVMSNGSFEQFHQRLLNQLELECENA</sequence>
<dbReference type="GO" id="GO:0051301">
    <property type="term" value="P:cell division"/>
    <property type="evidence" value="ECO:0007669"/>
    <property type="project" value="UniProtKB-KW"/>
</dbReference>
<evidence type="ECO:0000256" key="2">
    <source>
        <dbReference type="ARBA" id="ARBA00022618"/>
    </source>
</evidence>
<dbReference type="Proteomes" id="UP000029558">
    <property type="component" value="Chromosome"/>
</dbReference>
<dbReference type="InterPro" id="IPR050061">
    <property type="entry name" value="MurCDEF_pg_biosynth"/>
</dbReference>
<dbReference type="Pfam" id="PF02875">
    <property type="entry name" value="Mur_ligase_C"/>
    <property type="match status" value="1"/>
</dbReference>
<proteinExistence type="inferred from homology"/>
<dbReference type="Pfam" id="PF08245">
    <property type="entry name" value="Mur_ligase_M"/>
    <property type="match status" value="1"/>
</dbReference>
<comment type="function">
    <text evidence="9">Reutilizes the intact tripeptide L-alanyl-gamma-D-glutamyl-meso-diaminopimelate by linking it to UDP-N-acetylmuramate.</text>
</comment>
<evidence type="ECO:0000256" key="7">
    <source>
        <dbReference type="ARBA" id="ARBA00023306"/>
    </source>
</evidence>
<dbReference type="GO" id="GO:0009252">
    <property type="term" value="P:peptidoglycan biosynthetic process"/>
    <property type="evidence" value="ECO:0007669"/>
    <property type="project" value="UniProtKB-UniRule"/>
</dbReference>
<protein>
    <recommendedName>
        <fullName evidence="9">UDP-N-acetylmuramate--L-alanyl-gamma-D-glutamyl-meso-2,6-diaminoheptandioate ligase</fullName>
        <ecNumber evidence="9">6.3.2.45</ecNumber>
    </recommendedName>
    <alternativeName>
        <fullName evidence="9">Murein peptide ligase</fullName>
    </alternativeName>
    <alternativeName>
        <fullName evidence="9">UDP-N-acetylmuramate:L-alanyl-gamma-D-glutamyl-meso-diaminopimelate ligase</fullName>
    </alternativeName>
</protein>
<keyword evidence="4 9" id="KW-0067">ATP-binding</keyword>
<organism evidence="13 14">
    <name type="scientific">Piscirickettsia salmonis</name>
    <dbReference type="NCBI Taxonomy" id="1238"/>
    <lineage>
        <taxon>Bacteria</taxon>
        <taxon>Pseudomonadati</taxon>
        <taxon>Pseudomonadota</taxon>
        <taxon>Gammaproteobacteria</taxon>
        <taxon>Thiotrichales</taxon>
        <taxon>Piscirickettsiaceae</taxon>
        <taxon>Piscirickettsia</taxon>
    </lineage>
</organism>
<dbReference type="InterPro" id="IPR036615">
    <property type="entry name" value="Mur_ligase_C_dom_sf"/>
</dbReference>
<dbReference type="InterPro" id="IPR036565">
    <property type="entry name" value="Mur-like_cat_sf"/>
</dbReference>
<evidence type="ECO:0000256" key="8">
    <source>
        <dbReference type="ARBA" id="ARBA00023316"/>
    </source>
</evidence>
<dbReference type="PANTHER" id="PTHR43445">
    <property type="entry name" value="UDP-N-ACETYLMURAMATE--L-ALANINE LIGASE-RELATED"/>
    <property type="match status" value="1"/>
</dbReference>
<evidence type="ECO:0000256" key="3">
    <source>
        <dbReference type="ARBA" id="ARBA00022741"/>
    </source>
</evidence>
<dbReference type="GO" id="GO:0071555">
    <property type="term" value="P:cell wall organization"/>
    <property type="evidence" value="ECO:0007669"/>
    <property type="project" value="UniProtKB-KW"/>
</dbReference>
<feature type="domain" description="Mur ligase C-terminal" evidence="11">
    <location>
        <begin position="315"/>
        <end position="440"/>
    </location>
</feature>
<dbReference type="SUPFAM" id="SSF51984">
    <property type="entry name" value="MurCD N-terminal domain"/>
    <property type="match status" value="1"/>
</dbReference>
<reference evidence="13 14" key="1">
    <citation type="journal article" date="2014" name="Genome Announc.">
        <title>Comparative Genome Analysis of Two Isolates of the Fish Pathogen Piscirickettsia salmonis from Different Hosts Reveals Major Differences in Virulence-Associated Secretion Systems.</title>
        <authorList>
            <person name="Bohle H."/>
            <person name="Henriquez P."/>
            <person name="Grothusen H."/>
            <person name="Navas E."/>
            <person name="Sandoval A."/>
            <person name="Bustamante F."/>
            <person name="Bustos P."/>
            <person name="Mancilla M."/>
        </authorList>
    </citation>
    <scope>NUCLEOTIDE SEQUENCE [LARGE SCALE GENOMIC DNA]</scope>
    <source>
        <strain evidence="14">B1-32597</strain>
    </source>
</reference>
<dbReference type="InterPro" id="IPR000713">
    <property type="entry name" value="Mur_ligase_N"/>
</dbReference>